<dbReference type="OrthoDB" id="2261218at2759"/>
<organism evidence="1 2">
    <name type="scientific">Rhizopus oryzae</name>
    <name type="common">Mucormycosis agent</name>
    <name type="synonym">Rhizopus arrhizus var. delemar</name>
    <dbReference type="NCBI Taxonomy" id="64495"/>
    <lineage>
        <taxon>Eukaryota</taxon>
        <taxon>Fungi</taxon>
        <taxon>Fungi incertae sedis</taxon>
        <taxon>Mucoromycota</taxon>
        <taxon>Mucoromycotina</taxon>
        <taxon>Mucoromycetes</taxon>
        <taxon>Mucorales</taxon>
        <taxon>Mucorineae</taxon>
        <taxon>Rhizopodaceae</taxon>
        <taxon>Rhizopus</taxon>
    </lineage>
</organism>
<gene>
    <name evidence="1" type="ORF">G6F51_008935</name>
</gene>
<comment type="caution">
    <text evidence="1">The sequence shown here is derived from an EMBL/GenBank/DDBJ whole genome shotgun (WGS) entry which is preliminary data.</text>
</comment>
<dbReference type="EMBL" id="JAANIT010001550">
    <property type="protein sequence ID" value="KAG1539768.1"/>
    <property type="molecule type" value="Genomic_DNA"/>
</dbReference>
<protein>
    <recommendedName>
        <fullName evidence="3">PH domain-containing protein</fullName>
    </recommendedName>
</protein>
<accession>A0A9P6Y5E5</accession>
<evidence type="ECO:0000313" key="1">
    <source>
        <dbReference type="EMBL" id="KAG1539768.1"/>
    </source>
</evidence>
<sequence>MISNPILDQSSTSLLMDKPHLKDSDALPLMRQTSRFSKNKFRNSFLLPKDRIKSIIHHPLMNRQKTPSEPIIHYNGPFETLDQLPEDKYEWIVSESFDMNDQPANPLLDYPRSVVFRKPHHINASAFGFHGTQTQRPKAKGTFYIRVLQVNNQYLSKTCHIKPSITIEDEVFYGSCILSQRCGKIGTQATMDETYLIDFYGESTATLSVHSRAKNFFGSISSHFNKPEICLGSHEFDITITPSEKKIERITLQNSETDDQYQILVVYGTFVSTNVMTLLQNKLIYEGYITVYTKGRYTPRWNRYWATLSPEGFELYDFEYKEKRKVLYKIPLGSLLEVFHPPIDDDERLVDVGSLGLALQFSEHVLDETEEITDVLEYRMYVLPDDLKSCKEWESAFTEVAALIKEYRFDDCFNATRFDRDDKSMFISIKFLW</sequence>
<evidence type="ECO:0000313" key="2">
    <source>
        <dbReference type="Proteomes" id="UP000717996"/>
    </source>
</evidence>
<dbReference type="AlphaFoldDB" id="A0A9P6Y5E5"/>
<dbReference type="Proteomes" id="UP000717996">
    <property type="component" value="Unassembled WGS sequence"/>
</dbReference>
<name>A0A9P6Y5E5_RHIOR</name>
<proteinExistence type="predicted"/>
<dbReference type="SUPFAM" id="SSF50729">
    <property type="entry name" value="PH domain-like"/>
    <property type="match status" value="1"/>
</dbReference>
<reference evidence="1" key="1">
    <citation type="journal article" date="2020" name="Microb. Genom.">
        <title>Genetic diversity of clinical and environmental Mucorales isolates obtained from an investigation of mucormycosis cases among solid organ transplant recipients.</title>
        <authorList>
            <person name="Nguyen M.H."/>
            <person name="Kaul D."/>
            <person name="Muto C."/>
            <person name="Cheng S.J."/>
            <person name="Richter R.A."/>
            <person name="Bruno V.M."/>
            <person name="Liu G."/>
            <person name="Beyhan S."/>
            <person name="Sundermann A.J."/>
            <person name="Mounaud S."/>
            <person name="Pasculle A.W."/>
            <person name="Nierman W.C."/>
            <person name="Driscoll E."/>
            <person name="Cumbie R."/>
            <person name="Clancy C.J."/>
            <person name="Dupont C.L."/>
        </authorList>
    </citation>
    <scope>NUCLEOTIDE SEQUENCE</scope>
    <source>
        <strain evidence="1">GL16</strain>
    </source>
</reference>
<evidence type="ECO:0008006" key="3">
    <source>
        <dbReference type="Google" id="ProtNLM"/>
    </source>
</evidence>